<dbReference type="GO" id="GO:0030576">
    <property type="term" value="P:Cajal body organization"/>
    <property type="evidence" value="ECO:0007669"/>
    <property type="project" value="InterPro"/>
</dbReference>
<evidence type="ECO:0000313" key="4">
    <source>
        <dbReference type="Proteomes" id="UP000008672"/>
    </source>
</evidence>
<dbReference type="Proteomes" id="UP000008672">
    <property type="component" value="Unassembled WGS sequence"/>
</dbReference>
<dbReference type="EMBL" id="AFYH01212177">
    <property type="status" value="NOT_ANNOTATED_CDS"/>
    <property type="molecule type" value="Genomic_DNA"/>
</dbReference>
<keyword evidence="4" id="KW-1185">Reference proteome</keyword>
<evidence type="ECO:0000313" key="3">
    <source>
        <dbReference type="Ensembl" id="ENSLACP00000004008.1"/>
    </source>
</evidence>
<dbReference type="Bgee" id="ENSLACG00000003569">
    <property type="expression patterns" value="Expressed in post-anal tail muscle and 6 other cell types or tissues"/>
</dbReference>
<organism evidence="3 4">
    <name type="scientific">Latimeria chalumnae</name>
    <name type="common">Coelacanth</name>
    <dbReference type="NCBI Taxonomy" id="7897"/>
    <lineage>
        <taxon>Eukaryota</taxon>
        <taxon>Metazoa</taxon>
        <taxon>Chordata</taxon>
        <taxon>Craniata</taxon>
        <taxon>Vertebrata</taxon>
        <taxon>Euteleostomi</taxon>
        <taxon>Coelacanthiformes</taxon>
        <taxon>Coelacanthidae</taxon>
        <taxon>Latimeria</taxon>
    </lineage>
</organism>
<dbReference type="EMBL" id="AFYH01212179">
    <property type="status" value="NOT_ANNOTATED_CDS"/>
    <property type="molecule type" value="Genomic_DNA"/>
</dbReference>
<dbReference type="EMBL" id="AFYH01212183">
    <property type="status" value="NOT_ANNOTATED_CDS"/>
    <property type="molecule type" value="Genomic_DNA"/>
</dbReference>
<dbReference type="AlphaFoldDB" id="H3A2Y7"/>
<protein>
    <submittedName>
        <fullName evidence="3">Ubiquitin specific peptidase like 1</fullName>
    </submittedName>
</protein>
<reference evidence="4" key="1">
    <citation type="submission" date="2011-08" db="EMBL/GenBank/DDBJ databases">
        <title>The draft genome of Latimeria chalumnae.</title>
        <authorList>
            <person name="Di Palma F."/>
            <person name="Alfoldi J."/>
            <person name="Johnson J."/>
            <person name="Berlin A."/>
            <person name="Gnerre S."/>
            <person name="Jaffe D."/>
            <person name="MacCallum I."/>
            <person name="Young S."/>
            <person name="Walker B.J."/>
            <person name="Lander E."/>
            <person name="Lindblad-Toh K."/>
        </authorList>
    </citation>
    <scope>NUCLEOTIDE SEQUENCE [LARGE SCALE GENOMIC DNA]</scope>
    <source>
        <strain evidence="4">Wild caught</strain>
    </source>
</reference>
<feature type="region of interest" description="Disordered" evidence="1">
    <location>
        <begin position="614"/>
        <end position="648"/>
    </location>
</feature>
<proteinExistence type="predicted"/>
<dbReference type="EMBL" id="AFYH01212180">
    <property type="status" value="NOT_ANNOTATED_CDS"/>
    <property type="molecule type" value="Genomic_DNA"/>
</dbReference>
<name>H3A2Y7_LATCH</name>
<dbReference type="Ensembl" id="ENSLACT00000004044.1">
    <property type="protein sequence ID" value="ENSLACP00000004008.1"/>
    <property type="gene ID" value="ENSLACG00000003569.2"/>
</dbReference>
<dbReference type="EMBL" id="AFYH01212178">
    <property type="status" value="NOT_ANNOTATED_CDS"/>
    <property type="molecule type" value="Genomic_DNA"/>
</dbReference>
<dbReference type="EMBL" id="AFYH01212181">
    <property type="status" value="NOT_ANNOTATED_CDS"/>
    <property type="molecule type" value="Genomic_DNA"/>
</dbReference>
<accession>H3A2Y7</accession>
<gene>
    <name evidence="3" type="primary">USPL1</name>
</gene>
<dbReference type="PROSITE" id="PS50235">
    <property type="entry name" value="USP_3"/>
    <property type="match status" value="1"/>
</dbReference>
<dbReference type="GeneTree" id="ENSGT00390000002316"/>
<reference evidence="3" key="3">
    <citation type="submission" date="2025-09" db="UniProtKB">
        <authorList>
            <consortium name="Ensembl"/>
        </authorList>
    </citation>
    <scope>IDENTIFICATION</scope>
</reference>
<dbReference type="GO" id="GO:0032183">
    <property type="term" value="F:SUMO binding"/>
    <property type="evidence" value="ECO:0007669"/>
    <property type="project" value="InterPro"/>
</dbReference>
<dbReference type="PANTHER" id="PTHR15294">
    <property type="entry name" value="RETINOVIN-RELATED"/>
    <property type="match status" value="1"/>
</dbReference>
<dbReference type="Pfam" id="PF15509">
    <property type="entry name" value="DUF4650"/>
    <property type="match status" value="1"/>
</dbReference>
<dbReference type="GO" id="GO:0016926">
    <property type="term" value="P:protein desumoylation"/>
    <property type="evidence" value="ECO:0007669"/>
    <property type="project" value="TreeGrafter"/>
</dbReference>
<dbReference type="InterPro" id="IPR029388">
    <property type="entry name" value="DUF4650"/>
</dbReference>
<dbReference type="PANTHER" id="PTHR15294:SF3">
    <property type="entry name" value="SUMO-SPECIFIC ISOPEPTIDASE USPL1"/>
    <property type="match status" value="1"/>
</dbReference>
<dbReference type="InterPro" id="IPR033505">
    <property type="entry name" value="USPL1"/>
</dbReference>
<evidence type="ECO:0000256" key="1">
    <source>
        <dbReference type="SAM" id="MobiDB-lite"/>
    </source>
</evidence>
<evidence type="ECO:0000259" key="2">
    <source>
        <dbReference type="PROSITE" id="PS50235"/>
    </source>
</evidence>
<dbReference type="EMBL" id="AFYH01212176">
    <property type="status" value="NOT_ANNOTATED_CDS"/>
    <property type="molecule type" value="Genomic_DNA"/>
</dbReference>
<dbReference type="Pfam" id="PF15499">
    <property type="entry name" value="Peptidase_C98"/>
    <property type="match status" value="1"/>
</dbReference>
<feature type="compositionally biased region" description="Polar residues" evidence="1">
    <location>
        <begin position="616"/>
        <end position="642"/>
    </location>
</feature>
<dbReference type="GO" id="GO:0015030">
    <property type="term" value="C:Cajal body"/>
    <property type="evidence" value="ECO:0007669"/>
    <property type="project" value="TreeGrafter"/>
</dbReference>
<dbReference type="InterPro" id="IPR028889">
    <property type="entry name" value="USP"/>
</dbReference>
<dbReference type="EMBL" id="AFYH01212182">
    <property type="status" value="NOT_ANNOTATED_CDS"/>
    <property type="molecule type" value="Genomic_DNA"/>
</dbReference>
<sequence length="1097" mass="122179">MAEYEKIGRELPMHGQGTGISVSSLHMVGYLGKAKESLTLDSQEYCPSCSEKGRKHALRTFRISLQESIILCENPQCIFPLGYKQLSDILISADGRGPKLSVCGAKRKAGSALEGSSVEILTKKSRFDSKQTDLSNEDFALRCNGNDLCNTDSFNLHLLHTNQHKPNGTTDSLQVSMTTDSLQTNVTTVVGHKSGLAPDSLHEALTIDEKQQTEGDFGCSSRLLRETDRVGSVPMPLCLQWRNRHALCWLDCILIALVHSQTLKKALCNLNIEENSAIQRLSKEYERASTLLTNCPSSKTIDGSIKVVSLDTLTKAESYLNDIRLTIFNLLQPKLKCKLEGRHESPVFAFPLLLKEDQQVEKFFLQSFTWNFECMKCSYKYKERCVKTLPTFENIVHEWHPLNAVHVSPCNSCQDKSQRRRMVFERVPSIFMLHFVEGLPHSNLQAYSFEFEGSSYQISMVIQYQCNLKHFVTWISNSDGSWLECDDLKGPDCSKHSRLEVSAKELHIVFWERKESKFTGQLKLQDQDACAEEIQIKLSSQPHSLLCGSATESNSTADEKIHTGFKKENLSSSSVKTVGQRNGSTDLLAGLEGLAEDDIITLTLVEIQVDAEGNPLRNSLPMQNDKPSIQRNSDLSSSSEHFVQQPEEAPVTNNLALNKSFQLSNPDNSLQQQQLHQPSTVSFAHSSCTVLACSSVGLTNTAHTPIIETQTGNKSVPEKRMKVCPTTDNVQSKETLSSSLDGSVQQINSGTSVKGKKKNGLGTGWLNTLLNKYPSAVPNCVNQNKNKKMTEAHLKGAEDFRGFRAKGIRKTEQPERNEQKPLILLEEQNHVVHSASSQEGKSLMVAAAVTPQQLRNDPTHNYNNTEHRKNVRKKVKVPNGDAKVHRLHLKLLKKLRAKKDKLATLEQLMKAQQTPDGATTEREREMLSSEEDIESGALQDVFRELQQHITFAYSESLDTVSSRASLCSTPGTEEFLNELLSPSTTTDSPDNSRDCEEDMKFLDMLVGHQNTGKPEQTDLTNSMYSTVPVGGDISHKEMQSHAAVDPSLNTVCCSLQSFVSPIKDDCITDLLSNSALNSFTGDGDEIPHFDENLFEDF</sequence>
<feature type="domain" description="USP" evidence="2">
    <location>
        <begin position="239"/>
        <end position="514"/>
    </location>
</feature>
<dbReference type="HOGENOM" id="CLU_009764_0_0_1"/>
<dbReference type="InterPro" id="IPR028890">
    <property type="entry name" value="Peptidase_C98"/>
</dbReference>
<reference evidence="3" key="2">
    <citation type="submission" date="2025-08" db="UniProtKB">
        <authorList>
            <consortium name="Ensembl"/>
        </authorList>
    </citation>
    <scope>IDENTIFICATION</scope>
</reference>